<evidence type="ECO:0000256" key="5">
    <source>
        <dbReference type="ARBA" id="ARBA00023163"/>
    </source>
</evidence>
<dbReference type="InterPro" id="IPR039425">
    <property type="entry name" value="RNA_pol_sigma-70-like"/>
</dbReference>
<dbReference type="PANTHER" id="PTHR43133:SF66">
    <property type="entry name" value="ECF RNA POLYMERASE SIGMA FACTOR SIGK"/>
    <property type="match status" value="1"/>
</dbReference>
<reference evidence="8 9" key="1">
    <citation type="submission" date="2023-07" db="EMBL/GenBank/DDBJ databases">
        <title>Description of novel actinomycetes strains, isolated from tidal flat sediment.</title>
        <authorList>
            <person name="Lu C."/>
        </authorList>
    </citation>
    <scope>NUCLEOTIDE SEQUENCE [LARGE SCALE GENOMIC DNA]</scope>
    <source>
        <strain evidence="8 9">SYSU T00b441</strain>
    </source>
</reference>
<evidence type="ECO:0000256" key="2">
    <source>
        <dbReference type="ARBA" id="ARBA00023015"/>
    </source>
</evidence>
<keyword evidence="3" id="KW-0731">Sigma factor</keyword>
<gene>
    <name evidence="8" type="primary">sigK</name>
    <name evidence="8" type="ORF">Q6348_08890</name>
</gene>
<organism evidence="8 9">
    <name type="scientific">Actinotalea lenta</name>
    <dbReference type="NCBI Taxonomy" id="3064654"/>
    <lineage>
        <taxon>Bacteria</taxon>
        <taxon>Bacillati</taxon>
        <taxon>Actinomycetota</taxon>
        <taxon>Actinomycetes</taxon>
        <taxon>Micrococcales</taxon>
        <taxon>Cellulomonadaceae</taxon>
        <taxon>Actinotalea</taxon>
    </lineage>
</organism>
<evidence type="ECO:0000256" key="4">
    <source>
        <dbReference type="ARBA" id="ARBA00023125"/>
    </source>
</evidence>
<dbReference type="NCBIfam" id="TIGR02937">
    <property type="entry name" value="sigma70-ECF"/>
    <property type="match status" value="1"/>
</dbReference>
<dbReference type="InterPro" id="IPR036388">
    <property type="entry name" value="WH-like_DNA-bd_sf"/>
</dbReference>
<evidence type="ECO:0000313" key="8">
    <source>
        <dbReference type="EMBL" id="MDO8107308.1"/>
    </source>
</evidence>
<comment type="caution">
    <text evidence="8">The sequence shown here is derived from an EMBL/GenBank/DDBJ whole genome shotgun (WGS) entry which is preliminary data.</text>
</comment>
<dbReference type="SUPFAM" id="SSF88659">
    <property type="entry name" value="Sigma3 and sigma4 domains of RNA polymerase sigma factors"/>
    <property type="match status" value="1"/>
</dbReference>
<evidence type="ECO:0000313" key="9">
    <source>
        <dbReference type="Proteomes" id="UP001232536"/>
    </source>
</evidence>
<dbReference type="InterPro" id="IPR007630">
    <property type="entry name" value="RNA_pol_sigma70_r4"/>
</dbReference>
<dbReference type="Gene3D" id="1.10.10.10">
    <property type="entry name" value="Winged helix-like DNA-binding domain superfamily/Winged helix DNA-binding domain"/>
    <property type="match status" value="1"/>
</dbReference>
<proteinExistence type="inferred from homology"/>
<dbReference type="SUPFAM" id="SSF88946">
    <property type="entry name" value="Sigma2 domain of RNA polymerase sigma factors"/>
    <property type="match status" value="1"/>
</dbReference>
<protein>
    <submittedName>
        <fullName evidence="8">ECF RNA polymerase sigma factor SigK</fullName>
    </submittedName>
</protein>
<evidence type="ECO:0000256" key="1">
    <source>
        <dbReference type="ARBA" id="ARBA00010641"/>
    </source>
</evidence>
<dbReference type="EMBL" id="JAUQYP010000001">
    <property type="protein sequence ID" value="MDO8107308.1"/>
    <property type="molecule type" value="Genomic_DNA"/>
</dbReference>
<dbReference type="InterPro" id="IPR013325">
    <property type="entry name" value="RNA_pol_sigma_r2"/>
</dbReference>
<feature type="domain" description="RNA polymerase sigma-70 region 4" evidence="7">
    <location>
        <begin position="138"/>
        <end position="186"/>
    </location>
</feature>
<keyword evidence="2" id="KW-0805">Transcription regulation</keyword>
<dbReference type="Proteomes" id="UP001232536">
    <property type="component" value="Unassembled WGS sequence"/>
</dbReference>
<comment type="similarity">
    <text evidence="1">Belongs to the sigma-70 factor family. ECF subfamily.</text>
</comment>
<dbReference type="NCBIfam" id="NF007228">
    <property type="entry name" value="PRK09646.1"/>
    <property type="match status" value="1"/>
</dbReference>
<dbReference type="CDD" id="cd06171">
    <property type="entry name" value="Sigma70_r4"/>
    <property type="match status" value="1"/>
</dbReference>
<evidence type="ECO:0000259" key="7">
    <source>
        <dbReference type="Pfam" id="PF04545"/>
    </source>
</evidence>
<keyword evidence="5" id="KW-0804">Transcription</keyword>
<evidence type="ECO:0000259" key="6">
    <source>
        <dbReference type="Pfam" id="PF04542"/>
    </source>
</evidence>
<evidence type="ECO:0000256" key="3">
    <source>
        <dbReference type="ARBA" id="ARBA00023082"/>
    </source>
</evidence>
<dbReference type="InterPro" id="IPR007627">
    <property type="entry name" value="RNA_pol_sigma70_r2"/>
</dbReference>
<dbReference type="InterPro" id="IPR013324">
    <property type="entry name" value="RNA_pol_sigma_r3/r4-like"/>
</dbReference>
<accession>A0ABT9DDE2</accession>
<sequence length="195" mass="21165">MDAQPAVGEPERSPTAESLVAAIARGDAAAFDALYPRVAGPVYGLALRVLRDPHLAQDVAQDVLVEVWRQAPRFDPSKGSAMAWVMTIAHRRAVDRVRREETQSGIATRAAAVHDVPHADEVHAAAERSLDAVRVRRAMSGLSPVQREAIELAYWRGYTHQEVSAVLAVPLGTAKTRIRDGLIRLRDALGEGVGR</sequence>
<feature type="domain" description="RNA polymerase sigma-70 region 2" evidence="6">
    <location>
        <begin position="35"/>
        <end position="101"/>
    </location>
</feature>
<dbReference type="RefSeq" id="WP_304600938.1">
    <property type="nucleotide sequence ID" value="NZ_JAUQYO010000001.1"/>
</dbReference>
<dbReference type="PANTHER" id="PTHR43133">
    <property type="entry name" value="RNA POLYMERASE ECF-TYPE SIGMA FACTO"/>
    <property type="match status" value="1"/>
</dbReference>
<dbReference type="Pfam" id="PF04542">
    <property type="entry name" value="Sigma70_r2"/>
    <property type="match status" value="1"/>
</dbReference>
<keyword evidence="4" id="KW-0238">DNA-binding</keyword>
<name>A0ABT9DDE2_9CELL</name>
<dbReference type="InterPro" id="IPR014284">
    <property type="entry name" value="RNA_pol_sigma-70_dom"/>
</dbReference>
<dbReference type="Gene3D" id="1.10.1740.10">
    <property type="match status" value="1"/>
</dbReference>
<keyword evidence="9" id="KW-1185">Reference proteome</keyword>
<dbReference type="Pfam" id="PF04545">
    <property type="entry name" value="Sigma70_r4"/>
    <property type="match status" value="1"/>
</dbReference>